<dbReference type="Proteomes" id="UP000006546">
    <property type="component" value="Chromosome"/>
</dbReference>
<dbReference type="EMBL" id="CP002696">
    <property type="protein sequence ID" value="AEE16936.1"/>
    <property type="molecule type" value="Genomic_DNA"/>
</dbReference>
<reference evidence="3" key="1">
    <citation type="submission" date="2011-04" db="EMBL/GenBank/DDBJ databases">
        <title>The complete genome of Treponema brennaborense DSM 12168.</title>
        <authorList>
            <person name="Lucas S."/>
            <person name="Han J."/>
            <person name="Lapidus A."/>
            <person name="Bruce D."/>
            <person name="Goodwin L."/>
            <person name="Pitluck S."/>
            <person name="Peters L."/>
            <person name="Kyrpides N."/>
            <person name="Mavromatis K."/>
            <person name="Ivanova N."/>
            <person name="Mikhailova N."/>
            <person name="Pagani I."/>
            <person name="Teshima H."/>
            <person name="Detter J.C."/>
            <person name="Tapia R."/>
            <person name="Han C."/>
            <person name="Land M."/>
            <person name="Hauser L."/>
            <person name="Markowitz V."/>
            <person name="Cheng J.-F."/>
            <person name="Hugenholtz P."/>
            <person name="Woyke T."/>
            <person name="Wu D."/>
            <person name="Gronow S."/>
            <person name="Wellnitz S."/>
            <person name="Brambilla E."/>
            <person name="Klenk H.-P."/>
            <person name="Eisen J.A."/>
        </authorList>
    </citation>
    <scope>NUCLEOTIDE SEQUENCE [LARGE SCALE GENOMIC DNA]</scope>
    <source>
        <strain evidence="3">DSM 12168 / CIP 105900 / DD5/3</strain>
    </source>
</reference>
<sequence>MKKHTAAAAAVLFCLFPAALSAQLFNGNMSQAELQRIANGEIVIRNIGKAKNIGLNPVNDTAKRAIDTIKELDPSYLAEVIQIRPYHGNESIFDTLKPLLTDVESYVGIPYYSERHQRYYDLYSSAVVKSVSETENRTAMNAALEMDPFGIIDTAITIDTAPESLYYVTTNLNKLKAFDKYTCAKEEKMKSVIAVFRFDDFIVLYGIGGVDAPNIFFLKDRIDTSFINRIKTFCNYIFSNL</sequence>
<dbReference type="eggNOG" id="ENOG5031CJK">
    <property type="taxonomic scope" value="Bacteria"/>
</dbReference>
<gene>
    <name evidence="2" type="ordered locus">Trebr_1513</name>
</gene>
<accession>F4LNV1</accession>
<dbReference type="KEGG" id="tbe:Trebr_1513"/>
<dbReference type="STRING" id="906968.Trebr_1513"/>
<evidence type="ECO:0000313" key="3">
    <source>
        <dbReference type="Proteomes" id="UP000006546"/>
    </source>
</evidence>
<evidence type="ECO:0000313" key="2">
    <source>
        <dbReference type="EMBL" id="AEE16936.1"/>
    </source>
</evidence>
<dbReference type="OrthoDB" id="360370at2"/>
<feature type="signal peptide" evidence="1">
    <location>
        <begin position="1"/>
        <end position="22"/>
    </location>
</feature>
<proteinExistence type="predicted"/>
<keyword evidence="1" id="KW-0732">Signal</keyword>
<feature type="chain" id="PRO_5003317866" evidence="1">
    <location>
        <begin position="23"/>
        <end position="241"/>
    </location>
</feature>
<dbReference type="HOGENOM" id="CLU_1065343_0_0_12"/>
<organism evidence="2 3">
    <name type="scientific">Treponema brennaborense (strain DSM 12168 / CIP 105900 / DD5/3)</name>
    <dbReference type="NCBI Taxonomy" id="906968"/>
    <lineage>
        <taxon>Bacteria</taxon>
        <taxon>Pseudomonadati</taxon>
        <taxon>Spirochaetota</taxon>
        <taxon>Spirochaetia</taxon>
        <taxon>Spirochaetales</taxon>
        <taxon>Treponemataceae</taxon>
        <taxon>Treponema</taxon>
    </lineage>
</organism>
<dbReference type="AlphaFoldDB" id="F4LNV1"/>
<evidence type="ECO:0000256" key="1">
    <source>
        <dbReference type="SAM" id="SignalP"/>
    </source>
</evidence>
<protein>
    <submittedName>
        <fullName evidence="2">Uncharacterized protein</fullName>
    </submittedName>
</protein>
<dbReference type="RefSeq" id="WP_013758641.1">
    <property type="nucleotide sequence ID" value="NC_015500.1"/>
</dbReference>
<name>F4LNV1_TREBD</name>
<keyword evidence="3" id="KW-1185">Reference proteome</keyword>
<dbReference type="Pfam" id="PF20380">
    <property type="entry name" value="DUF6675"/>
    <property type="match status" value="1"/>
</dbReference>
<dbReference type="InterPro" id="IPR046745">
    <property type="entry name" value="DUF6675"/>
</dbReference>